<dbReference type="InterPro" id="IPR050810">
    <property type="entry name" value="Bact_Secretion_Sys_Channel"/>
</dbReference>
<accession>A0A1F6TFN3</accession>
<dbReference type="GO" id="GO:0019867">
    <property type="term" value="C:outer membrane"/>
    <property type="evidence" value="ECO:0007669"/>
    <property type="project" value="InterPro"/>
</dbReference>
<dbReference type="Pfam" id="PF00263">
    <property type="entry name" value="Secretin"/>
    <property type="match status" value="1"/>
</dbReference>
<protein>
    <submittedName>
        <fullName evidence="6">Pilus (MSHA type) biogenesis protein MshL</fullName>
    </submittedName>
</protein>
<sequence length="556" mass="58302">MTPRLAAALALSALLAGCSISPGWRNSVRSNIDNSLEEAKPADGKQVPSEVSRALLPPIEIKLPDGGTAPLEPRFDLTVNNAPARQVFMGLVENSKYSMVVHPDVRGVISLALKEVAVPEAINSIRYVYGYEYRREGNRFLILGRAMQTRMFPVNYLNLIRRSKSDTRVISGGGGQAAAGTTTSTGGGAGASSVQVETQSESDFWKSLAATLAEIIGTQGGRKVIVNTQTGIVLVRAMPDELRAVEEYLGATHANVNRQVVLEAKIIEVELNDRFQAGINWAKIHSNYTFGQVGGGTGSLSTTGATDISGTIGQLRPGTGSFSANSGTDSGAFGGVFTIAAALSDFTAFVELLRAQGEVQVLSSPRVSTVNNQKAVIKIGSDGYYATGGTAGTAATVNTGATAGSVTLASFFSGIALDVTPQIDESNNILLHIHPAVSAVTEQTKTFSGLGAGGATLSLPLALSAIQESDNIVRAGNGQIIVIGGLMKEGSTEENSSVPLLGDIPLLGNLFKHKKVTRIKKELVILLKATVINAAQDWNEAVGESQKRIKKIRIGS</sequence>
<dbReference type="PROSITE" id="PS51257">
    <property type="entry name" value="PROKAR_LIPOPROTEIN"/>
    <property type="match status" value="1"/>
</dbReference>
<evidence type="ECO:0000256" key="3">
    <source>
        <dbReference type="ARBA" id="ARBA00023237"/>
    </source>
</evidence>
<proteinExistence type="predicted"/>
<dbReference type="InterPro" id="IPR004846">
    <property type="entry name" value="T2SS/T3SS_dom"/>
</dbReference>
<dbReference type="InterPro" id="IPR011514">
    <property type="entry name" value="Secretin_N_2"/>
</dbReference>
<dbReference type="AlphaFoldDB" id="A0A1F6TFN3"/>
<gene>
    <name evidence="6" type="ORF">A2637_07255</name>
</gene>
<dbReference type="NCBIfam" id="TIGR02519">
    <property type="entry name" value="pilus_MshL"/>
    <property type="match status" value="1"/>
</dbReference>
<dbReference type="PANTHER" id="PTHR30332:SF17">
    <property type="entry name" value="TYPE IV PILIATION SYSTEM PROTEIN DR_0774-RELATED"/>
    <property type="match status" value="1"/>
</dbReference>
<dbReference type="STRING" id="1817764.A2637_07255"/>
<evidence type="ECO:0000256" key="1">
    <source>
        <dbReference type="ARBA" id="ARBA00022448"/>
    </source>
</evidence>
<dbReference type="Gene3D" id="3.30.1370.130">
    <property type="match status" value="1"/>
</dbReference>
<evidence type="ECO:0000256" key="2">
    <source>
        <dbReference type="ARBA" id="ARBA00023136"/>
    </source>
</evidence>
<dbReference type="EMBL" id="MFSY01000128">
    <property type="protein sequence ID" value="OGI43886.1"/>
    <property type="molecule type" value="Genomic_DNA"/>
</dbReference>
<keyword evidence="3" id="KW-0998">Cell outer membrane</keyword>
<dbReference type="Pfam" id="PF07655">
    <property type="entry name" value="Secretin_N_2"/>
    <property type="match status" value="1"/>
</dbReference>
<dbReference type="GO" id="GO:0009297">
    <property type="term" value="P:pilus assembly"/>
    <property type="evidence" value="ECO:0007669"/>
    <property type="project" value="InterPro"/>
</dbReference>
<feature type="region of interest" description="Disordered" evidence="4">
    <location>
        <begin position="168"/>
        <end position="192"/>
    </location>
</feature>
<evidence type="ECO:0000256" key="4">
    <source>
        <dbReference type="SAM" id="MobiDB-lite"/>
    </source>
</evidence>
<name>A0A1F6TFN3_9PROT</name>
<keyword evidence="1" id="KW-0813">Transport</keyword>
<reference evidence="6 7" key="1">
    <citation type="journal article" date="2016" name="Nat. Commun.">
        <title>Thousands of microbial genomes shed light on interconnected biogeochemical processes in an aquifer system.</title>
        <authorList>
            <person name="Anantharaman K."/>
            <person name="Brown C.T."/>
            <person name="Hug L.A."/>
            <person name="Sharon I."/>
            <person name="Castelle C.J."/>
            <person name="Probst A.J."/>
            <person name="Thomas B.C."/>
            <person name="Singh A."/>
            <person name="Wilkins M.J."/>
            <person name="Karaoz U."/>
            <person name="Brodie E.L."/>
            <person name="Williams K.H."/>
            <person name="Hubbard S.S."/>
            <person name="Banfield J.F."/>
        </authorList>
    </citation>
    <scope>NUCLEOTIDE SEQUENCE [LARGE SCALE GENOMIC DNA]</scope>
</reference>
<evidence type="ECO:0000313" key="7">
    <source>
        <dbReference type="Proteomes" id="UP000179360"/>
    </source>
</evidence>
<dbReference type="GO" id="GO:0009306">
    <property type="term" value="P:protein secretion"/>
    <property type="evidence" value="ECO:0007669"/>
    <property type="project" value="InterPro"/>
</dbReference>
<dbReference type="InterPro" id="IPR011662">
    <property type="entry name" value="Secretin/TonB_short_N"/>
</dbReference>
<dbReference type="GO" id="GO:0015627">
    <property type="term" value="C:type II protein secretion system complex"/>
    <property type="evidence" value="ECO:0007669"/>
    <property type="project" value="TreeGrafter"/>
</dbReference>
<organism evidence="6 7">
    <name type="scientific">Candidatus Muproteobacteria bacterium RIFCSPHIGHO2_01_FULL_65_16</name>
    <dbReference type="NCBI Taxonomy" id="1817764"/>
    <lineage>
        <taxon>Bacteria</taxon>
        <taxon>Pseudomonadati</taxon>
        <taxon>Pseudomonadota</taxon>
        <taxon>Candidatus Muproteobacteria</taxon>
    </lineage>
</organism>
<dbReference type="InterPro" id="IPR001775">
    <property type="entry name" value="GspD/PilQ"/>
</dbReference>
<dbReference type="PANTHER" id="PTHR30332">
    <property type="entry name" value="PROBABLE GENERAL SECRETION PATHWAY PROTEIN D"/>
    <property type="match status" value="1"/>
</dbReference>
<dbReference type="InterPro" id="IPR013358">
    <property type="entry name" value="Pilus_biogenesis_MshL"/>
</dbReference>
<dbReference type="PRINTS" id="PR00811">
    <property type="entry name" value="BCTERIALGSPD"/>
</dbReference>
<feature type="domain" description="Secretin/TonB short N-terminal" evidence="5">
    <location>
        <begin position="97"/>
        <end position="146"/>
    </location>
</feature>
<dbReference type="Proteomes" id="UP000179360">
    <property type="component" value="Unassembled WGS sequence"/>
</dbReference>
<evidence type="ECO:0000313" key="6">
    <source>
        <dbReference type="EMBL" id="OGI43886.1"/>
    </source>
</evidence>
<dbReference type="SMART" id="SM00965">
    <property type="entry name" value="STN"/>
    <property type="match status" value="1"/>
</dbReference>
<evidence type="ECO:0000259" key="5">
    <source>
        <dbReference type="SMART" id="SM00965"/>
    </source>
</evidence>
<keyword evidence="2" id="KW-0472">Membrane</keyword>
<comment type="caution">
    <text evidence="6">The sequence shown here is derived from an EMBL/GenBank/DDBJ whole genome shotgun (WGS) entry which is preliminary data.</text>
</comment>